<evidence type="ECO:0000313" key="2">
    <source>
        <dbReference type="EMBL" id="CCC51423.1"/>
    </source>
</evidence>
<keyword evidence="1" id="KW-0812">Transmembrane</keyword>
<evidence type="ECO:0000256" key="1">
    <source>
        <dbReference type="SAM" id="Phobius"/>
    </source>
</evidence>
<dbReference type="EMBL" id="HE573026">
    <property type="protein sequence ID" value="CCC51423.1"/>
    <property type="molecule type" value="Genomic_DNA"/>
</dbReference>
<dbReference type="VEuPathDB" id="TriTrypDB:TvY486_1004740"/>
<feature type="transmembrane region" description="Helical" evidence="1">
    <location>
        <begin position="12"/>
        <end position="32"/>
    </location>
</feature>
<name>G0U6B9_TRYVY</name>
<accession>G0U6B9</accession>
<feature type="transmembrane region" description="Helical" evidence="1">
    <location>
        <begin position="81"/>
        <end position="100"/>
    </location>
</feature>
<dbReference type="AlphaFoldDB" id="G0U6B9"/>
<keyword evidence="1" id="KW-1133">Transmembrane helix</keyword>
<organism evidence="2">
    <name type="scientific">Trypanosoma vivax (strain Y486)</name>
    <dbReference type="NCBI Taxonomy" id="1055687"/>
    <lineage>
        <taxon>Eukaryota</taxon>
        <taxon>Discoba</taxon>
        <taxon>Euglenozoa</taxon>
        <taxon>Kinetoplastea</taxon>
        <taxon>Metakinetoplastina</taxon>
        <taxon>Trypanosomatida</taxon>
        <taxon>Trypanosomatidae</taxon>
        <taxon>Trypanosoma</taxon>
        <taxon>Duttonella</taxon>
    </lineage>
</organism>
<protein>
    <submittedName>
        <fullName evidence="2">Uncharacterized protein</fullName>
    </submittedName>
</protein>
<feature type="transmembrane region" description="Helical" evidence="1">
    <location>
        <begin position="38"/>
        <end position="60"/>
    </location>
</feature>
<gene>
    <name evidence="2" type="ORF">TVY486_1004740</name>
</gene>
<sequence length="106" mass="12410">MQKYKIDPRGLMSHTLLFIVFSFPILPFLQIFQFHHLAYAATSLFSVVVVLTIFTGRNYSTKSRPICINPQCTLMLPSKNTFSFPIVFFFFFYPFAPYYTKRCGIK</sequence>
<reference evidence="2" key="1">
    <citation type="journal article" date="2012" name="Proc. Natl. Acad. Sci. U.S.A.">
        <title>Antigenic diversity is generated by distinct evolutionary mechanisms in African trypanosome species.</title>
        <authorList>
            <person name="Jackson A.P."/>
            <person name="Berry A."/>
            <person name="Aslett M."/>
            <person name="Allison H.C."/>
            <person name="Burton P."/>
            <person name="Vavrova-Anderson J."/>
            <person name="Brown R."/>
            <person name="Browne H."/>
            <person name="Corton N."/>
            <person name="Hauser H."/>
            <person name="Gamble J."/>
            <person name="Gilderthorp R."/>
            <person name="Marcello L."/>
            <person name="McQuillan J."/>
            <person name="Otto T.D."/>
            <person name="Quail M.A."/>
            <person name="Sanders M.J."/>
            <person name="van Tonder A."/>
            <person name="Ginger M.L."/>
            <person name="Field M.C."/>
            <person name="Barry J.D."/>
            <person name="Hertz-Fowler C."/>
            <person name="Berriman M."/>
        </authorList>
    </citation>
    <scope>NUCLEOTIDE SEQUENCE</scope>
    <source>
        <strain evidence="2">Y486</strain>
    </source>
</reference>
<keyword evidence="1" id="KW-0472">Membrane</keyword>
<proteinExistence type="predicted"/>